<dbReference type="EMBL" id="CAEZZA010000018">
    <property type="protein sequence ID" value="CAB4739173.1"/>
    <property type="molecule type" value="Genomic_DNA"/>
</dbReference>
<dbReference type="InterPro" id="IPR013154">
    <property type="entry name" value="ADH-like_N"/>
</dbReference>
<evidence type="ECO:0000313" key="2">
    <source>
        <dbReference type="EMBL" id="CAB4714135.1"/>
    </source>
</evidence>
<dbReference type="Pfam" id="PF08240">
    <property type="entry name" value="ADH_N"/>
    <property type="match status" value="1"/>
</dbReference>
<dbReference type="Pfam" id="PF00107">
    <property type="entry name" value="ADH_zinc_N"/>
    <property type="match status" value="1"/>
</dbReference>
<protein>
    <submittedName>
        <fullName evidence="3">Unannotated protein</fullName>
    </submittedName>
</protein>
<name>A0A6J6SWT9_9ZZZZ</name>
<reference evidence="3" key="1">
    <citation type="submission" date="2020-05" db="EMBL/GenBank/DDBJ databases">
        <authorList>
            <person name="Chiriac C."/>
            <person name="Salcher M."/>
            <person name="Ghai R."/>
            <person name="Kavagutti S V."/>
        </authorList>
    </citation>
    <scope>NUCLEOTIDE SEQUENCE</scope>
</reference>
<dbReference type="AlphaFoldDB" id="A0A6J6SWT9"/>
<proteinExistence type="predicted"/>
<dbReference type="PANTHER" id="PTHR45033:SF3">
    <property type="entry name" value="DEHYDROGENASE, PUTATIVE (AFU_ORTHOLOGUE AFUA_2G13270)-RELATED"/>
    <property type="match status" value="1"/>
</dbReference>
<dbReference type="InterPro" id="IPR011032">
    <property type="entry name" value="GroES-like_sf"/>
</dbReference>
<evidence type="ECO:0000259" key="1">
    <source>
        <dbReference type="SMART" id="SM00829"/>
    </source>
</evidence>
<dbReference type="InterPro" id="IPR052711">
    <property type="entry name" value="Zinc_ADH-like"/>
</dbReference>
<gene>
    <name evidence="2" type="ORF">UFOPK2625_01179</name>
    <name evidence="3" type="ORF">UFOPK2809_00234</name>
</gene>
<dbReference type="SUPFAM" id="SSF51735">
    <property type="entry name" value="NAD(P)-binding Rossmann-fold domains"/>
    <property type="match status" value="1"/>
</dbReference>
<dbReference type="SUPFAM" id="SSF50129">
    <property type="entry name" value="GroES-like"/>
    <property type="match status" value="1"/>
</dbReference>
<dbReference type="PANTHER" id="PTHR45033">
    <property type="match status" value="1"/>
</dbReference>
<dbReference type="InterPro" id="IPR020843">
    <property type="entry name" value="ER"/>
</dbReference>
<accession>A0A6J6SWT9</accession>
<dbReference type="InterPro" id="IPR013149">
    <property type="entry name" value="ADH-like_C"/>
</dbReference>
<dbReference type="EMBL" id="CAEZXZ010000198">
    <property type="protein sequence ID" value="CAB4714135.1"/>
    <property type="molecule type" value="Genomic_DNA"/>
</dbReference>
<evidence type="ECO:0000313" key="3">
    <source>
        <dbReference type="EMBL" id="CAB4739173.1"/>
    </source>
</evidence>
<dbReference type="SMART" id="SM00829">
    <property type="entry name" value="PKS_ER"/>
    <property type="match status" value="1"/>
</dbReference>
<feature type="domain" description="Enoyl reductase (ER)" evidence="1">
    <location>
        <begin position="28"/>
        <end position="333"/>
    </location>
</feature>
<sequence>MTAYGKPYQRHYDQAMFAIYAGAVSREDPLSCLRVGEIELPSAPQGWIPVAVKAASLNHHDIWSLKGQALTAERVPMILGSDAAGVVDGNREVIVHAVIGNSAGGDETLDTKRSLLSEVYPGTMAQQLYVPAGNLIDKPAEFTWAEAACLPTAYLTAYRMIATKSATGQGDTILVQGAAGGVATALIVLGKALNRNVWVTSRTADKREWALSLGADAAFEPGERLPGKVDAVMETVGEATWDHSLKSLRPGGTIVISGATSGANPPADLNRVFFLQLNIVGSTMGTAAELRELIDLLVRTGVRPVIDRELPMEKGAEAFALMASGDVHGKLVLTVG</sequence>
<organism evidence="3">
    <name type="scientific">freshwater metagenome</name>
    <dbReference type="NCBI Taxonomy" id="449393"/>
    <lineage>
        <taxon>unclassified sequences</taxon>
        <taxon>metagenomes</taxon>
        <taxon>ecological metagenomes</taxon>
    </lineage>
</organism>
<dbReference type="GO" id="GO:0016491">
    <property type="term" value="F:oxidoreductase activity"/>
    <property type="evidence" value="ECO:0007669"/>
    <property type="project" value="InterPro"/>
</dbReference>
<dbReference type="Gene3D" id="3.90.180.10">
    <property type="entry name" value="Medium-chain alcohol dehydrogenases, catalytic domain"/>
    <property type="match status" value="1"/>
</dbReference>
<dbReference type="InterPro" id="IPR036291">
    <property type="entry name" value="NAD(P)-bd_dom_sf"/>
</dbReference>